<protein>
    <submittedName>
        <fullName evidence="6">Uncharacterized protein</fullName>
    </submittedName>
</protein>
<proteinExistence type="predicted"/>
<dbReference type="InterPro" id="IPR000241">
    <property type="entry name" value="RlmKL-like_Mtase"/>
</dbReference>
<dbReference type="GO" id="GO:0003723">
    <property type="term" value="F:RNA binding"/>
    <property type="evidence" value="ECO:0007669"/>
    <property type="project" value="InterPro"/>
</dbReference>
<evidence type="ECO:0000313" key="7">
    <source>
        <dbReference type="Proteomes" id="UP000005286"/>
    </source>
</evidence>
<accession>F0GTZ2</accession>
<name>F0GTZ2_9FIRM</name>
<feature type="domain" description="THUMP" evidence="4">
    <location>
        <begin position="68"/>
        <end position="152"/>
    </location>
</feature>
<dbReference type="AlphaFoldDB" id="F0GTZ2"/>
<dbReference type="PROSITE" id="PS00092">
    <property type="entry name" value="N6_MTASE"/>
    <property type="match status" value="1"/>
</dbReference>
<keyword evidence="7" id="KW-1185">Reference proteome</keyword>
<feature type="domain" description="RlmL ferredoxin-like" evidence="5">
    <location>
        <begin position="3"/>
        <end position="58"/>
    </location>
</feature>
<dbReference type="PATRIC" id="fig|879305.3.peg.273"/>
<dbReference type="InterPro" id="IPR054170">
    <property type="entry name" value="RlmL_1st"/>
</dbReference>
<dbReference type="PANTHER" id="PTHR47313:SF1">
    <property type="entry name" value="RIBOSOMAL RNA LARGE SUBUNIT METHYLTRANSFERASE K_L"/>
    <property type="match status" value="1"/>
</dbReference>
<dbReference type="STRING" id="879305.HMPREF9290_0077"/>
<dbReference type="Pfam" id="PF02926">
    <property type="entry name" value="THUMP"/>
    <property type="match status" value="1"/>
</dbReference>
<dbReference type="GO" id="GO:0008990">
    <property type="term" value="F:rRNA (guanine-N2-)-methyltransferase activity"/>
    <property type="evidence" value="ECO:0007669"/>
    <property type="project" value="TreeGrafter"/>
</dbReference>
<keyword evidence="2" id="KW-0808">Transferase</keyword>
<dbReference type="Pfam" id="PF22020">
    <property type="entry name" value="RlmL_1st"/>
    <property type="match status" value="1"/>
</dbReference>
<evidence type="ECO:0000313" key="6">
    <source>
        <dbReference type="EMBL" id="EGC82748.1"/>
    </source>
</evidence>
<dbReference type="Pfam" id="PF01170">
    <property type="entry name" value="UPF0020"/>
    <property type="match status" value="1"/>
</dbReference>
<reference evidence="6 7" key="1">
    <citation type="submission" date="2011-01" db="EMBL/GenBank/DDBJ databases">
        <authorList>
            <person name="Durkin A.S."/>
            <person name="Madupu R."/>
            <person name="Torralba M."/>
            <person name="Gillis M."/>
            <person name="Methe B."/>
            <person name="Sutton G."/>
            <person name="Nelson K.E."/>
        </authorList>
    </citation>
    <scope>NUCLEOTIDE SEQUENCE [LARGE SCALE GENOMIC DNA]</scope>
    <source>
        <strain evidence="6 7">ACS-065-V-Col13</strain>
    </source>
</reference>
<evidence type="ECO:0000256" key="2">
    <source>
        <dbReference type="ARBA" id="ARBA00022679"/>
    </source>
</evidence>
<dbReference type="InterPro" id="IPR004114">
    <property type="entry name" value="THUMP_dom"/>
</dbReference>
<dbReference type="EMBL" id="AEXM01000008">
    <property type="protein sequence ID" value="EGC82748.1"/>
    <property type="molecule type" value="Genomic_DNA"/>
</dbReference>
<dbReference type="Gene3D" id="3.40.50.150">
    <property type="entry name" value="Vaccinia Virus protein VP39"/>
    <property type="match status" value="1"/>
</dbReference>
<evidence type="ECO:0000259" key="5">
    <source>
        <dbReference type="Pfam" id="PF22020"/>
    </source>
</evidence>
<dbReference type="CDD" id="cd11715">
    <property type="entry name" value="THUMP_AdoMetMT"/>
    <property type="match status" value="1"/>
</dbReference>
<evidence type="ECO:0000259" key="3">
    <source>
        <dbReference type="Pfam" id="PF01170"/>
    </source>
</evidence>
<evidence type="ECO:0000259" key="4">
    <source>
        <dbReference type="Pfam" id="PF02926"/>
    </source>
</evidence>
<dbReference type="RefSeq" id="WP_004834032.1">
    <property type="nucleotide sequence ID" value="NZ_AEXM01000008.1"/>
</dbReference>
<gene>
    <name evidence="6" type="ORF">HMPREF9290_0077</name>
</gene>
<feature type="domain" description="Ribosomal RNA large subunit methyltransferase K/L-like methyltransferase" evidence="3">
    <location>
        <begin position="161"/>
        <end position="363"/>
    </location>
</feature>
<dbReference type="GO" id="GO:0070043">
    <property type="term" value="F:rRNA (guanine-N7-)-methyltransferase activity"/>
    <property type="evidence" value="ECO:0007669"/>
    <property type="project" value="TreeGrafter"/>
</dbReference>
<dbReference type="PANTHER" id="PTHR47313">
    <property type="entry name" value="RIBOSOMAL RNA LARGE SUBUNIT METHYLTRANSFERASE K/L"/>
    <property type="match status" value="1"/>
</dbReference>
<dbReference type="InterPro" id="IPR002052">
    <property type="entry name" value="DNA_methylase_N6_adenine_CS"/>
</dbReference>
<evidence type="ECO:0000256" key="1">
    <source>
        <dbReference type="ARBA" id="ARBA00022603"/>
    </source>
</evidence>
<dbReference type="Gene3D" id="3.30.2130.30">
    <property type="match status" value="1"/>
</dbReference>
<keyword evidence="1" id="KW-0489">Methyltransferase</keyword>
<comment type="caution">
    <text evidence="6">The sequence shown here is derived from an EMBL/GenBank/DDBJ whole genome shotgun (WGS) entry which is preliminary data.</text>
</comment>
<sequence>MEKILITTSFGMEALVKRHLMDMGYENLTVSDGMIELLANLEDVAKLNINLRCADRVYLRIKEFKAVSFEELFDNIKTITWSDFLSEESNFIVNARTYKSKLFSLRSIQSISEKAIIDSLRKTYKRKIFPKSNERVNIEIMLDRNMASVNIDTSGDGLHKRGYREDSVKAPLRENLAAALVDLSFYNPDRFLVDSFCGSGTILIEAARKARNIAPGIDRDFDFRHFIFMDKSYYDRSKKEALERIDYDKKLHILGSDISGRAISLAKNNALNAGVEEDIAFVKRDVSSLAISRDDYGILISNPPYGMRLSDTNLDEIYKKIDDKFMKLRTWSLYFVTADEKFDRFFKRKLSKKRKLYNGGEKVDYYQYFGDRPKRD</sequence>
<dbReference type="InterPro" id="IPR029063">
    <property type="entry name" value="SAM-dependent_MTases_sf"/>
</dbReference>
<organism evidence="6 7">
    <name type="scientific">Anaerococcus prevotii ACS-065-V-Col13</name>
    <dbReference type="NCBI Taxonomy" id="879305"/>
    <lineage>
        <taxon>Bacteria</taxon>
        <taxon>Bacillati</taxon>
        <taxon>Bacillota</taxon>
        <taxon>Tissierellia</taxon>
        <taxon>Tissierellales</taxon>
        <taxon>Peptoniphilaceae</taxon>
        <taxon>Anaerococcus</taxon>
    </lineage>
</organism>
<dbReference type="eggNOG" id="COG0116">
    <property type="taxonomic scope" value="Bacteria"/>
</dbReference>
<dbReference type="SUPFAM" id="SSF53335">
    <property type="entry name" value="S-adenosyl-L-methionine-dependent methyltransferases"/>
    <property type="match status" value="1"/>
</dbReference>
<dbReference type="Proteomes" id="UP000005286">
    <property type="component" value="Unassembled WGS sequence"/>
</dbReference>